<evidence type="ECO:0000256" key="5">
    <source>
        <dbReference type="ARBA" id="ARBA00022525"/>
    </source>
</evidence>
<evidence type="ECO:0000256" key="6">
    <source>
        <dbReference type="ARBA" id="ARBA00022729"/>
    </source>
</evidence>
<evidence type="ECO:0000256" key="2">
    <source>
        <dbReference type="ARBA" id="ARBA00006348"/>
    </source>
</evidence>
<evidence type="ECO:0000256" key="1">
    <source>
        <dbReference type="ARBA" id="ARBA00004613"/>
    </source>
</evidence>
<proteinExistence type="inferred from homology"/>
<organism evidence="9 10">
    <name type="scientific">Glossina brevipalpis</name>
    <dbReference type="NCBI Taxonomy" id="37001"/>
    <lineage>
        <taxon>Eukaryota</taxon>
        <taxon>Metazoa</taxon>
        <taxon>Ecdysozoa</taxon>
        <taxon>Arthropoda</taxon>
        <taxon>Hexapoda</taxon>
        <taxon>Insecta</taxon>
        <taxon>Pterygota</taxon>
        <taxon>Neoptera</taxon>
        <taxon>Endopterygota</taxon>
        <taxon>Diptera</taxon>
        <taxon>Brachycera</taxon>
        <taxon>Muscomorpha</taxon>
        <taxon>Hippoboscoidea</taxon>
        <taxon>Glossinidae</taxon>
        <taxon>Glossina</taxon>
    </lineage>
</organism>
<dbReference type="PANTHER" id="PTHR12738:SF0">
    <property type="entry name" value="NEUROENDOCRINE PROTEIN 7B2"/>
    <property type="match status" value="1"/>
</dbReference>
<evidence type="ECO:0000313" key="9">
    <source>
        <dbReference type="EnsemblMetazoa" id="GBRI031849-PA"/>
    </source>
</evidence>
<sequence length="286" mass="32144">MLYVICERLRSIICLIHNLCRSLIKSIKFRKIIFESNRKMLQYIILSLVCCQYVMAYKPISKESIFADVLLSELLNRMDKDGDTVSNYFDIDGVDLVSRSSSQNIPDDYEFRNMFSIASNPSLRDQEYLQHSSLWGHQYVSGGMGEAPNHYPTLVKTDASLPAYCNPPNPCPYGYDETQGCISDFENTALFSREYQAAQDCTCDNEHMFDCAGQDSSGGGGNSEIASTMEKFLMHQFQNDNGLENSNPNGGVVKKFFSSNQPADNNPFLEGEKLPIAAKKGIHIKI</sequence>
<dbReference type="EnsemblMetazoa" id="GBRI031849-RA">
    <property type="protein sequence ID" value="GBRI031849-PA"/>
    <property type="gene ID" value="GBRI031849"/>
</dbReference>
<keyword evidence="10" id="KW-1185">Reference proteome</keyword>
<dbReference type="VEuPathDB" id="VectorBase:GBRI031849"/>
<evidence type="ECO:0000256" key="3">
    <source>
        <dbReference type="ARBA" id="ARBA00019589"/>
    </source>
</evidence>
<evidence type="ECO:0000256" key="8">
    <source>
        <dbReference type="ARBA" id="ARBA00023186"/>
    </source>
</evidence>
<dbReference type="GO" id="GO:0007218">
    <property type="term" value="P:neuropeptide signaling pathway"/>
    <property type="evidence" value="ECO:0007669"/>
    <property type="project" value="InterPro"/>
</dbReference>
<dbReference type="Proteomes" id="UP000091820">
    <property type="component" value="Unassembled WGS sequence"/>
</dbReference>
<keyword evidence="7" id="KW-1015">Disulfide bond</keyword>
<comment type="similarity">
    <text evidence="2">Belongs to the 7B2 family.</text>
</comment>
<dbReference type="GO" id="GO:0030234">
    <property type="term" value="F:enzyme regulator activity"/>
    <property type="evidence" value="ECO:0007669"/>
    <property type="project" value="TreeGrafter"/>
</dbReference>
<dbReference type="GO" id="GO:0030141">
    <property type="term" value="C:secretory granule"/>
    <property type="evidence" value="ECO:0007669"/>
    <property type="project" value="InterPro"/>
</dbReference>
<protein>
    <recommendedName>
        <fullName evidence="3">Neuroendocrine protein 7B2</fullName>
    </recommendedName>
</protein>
<keyword evidence="6" id="KW-0732">Signal</keyword>
<keyword evidence="5" id="KW-0964">Secreted</keyword>
<reference evidence="9" key="2">
    <citation type="submission" date="2020-05" db="UniProtKB">
        <authorList>
            <consortium name="EnsemblMetazoa"/>
        </authorList>
    </citation>
    <scope>IDENTIFICATION</scope>
    <source>
        <strain evidence="9">IAEA</strain>
    </source>
</reference>
<accession>A0A1A9WTY6</accession>
<keyword evidence="4" id="KW-0813">Transport</keyword>
<reference evidence="10" key="1">
    <citation type="submission" date="2014-03" db="EMBL/GenBank/DDBJ databases">
        <authorList>
            <person name="Aksoy S."/>
            <person name="Warren W."/>
            <person name="Wilson R.K."/>
        </authorList>
    </citation>
    <scope>NUCLEOTIDE SEQUENCE [LARGE SCALE GENOMIC DNA]</scope>
    <source>
        <strain evidence="10">IAEA</strain>
    </source>
</reference>
<dbReference type="GO" id="GO:0005576">
    <property type="term" value="C:extracellular region"/>
    <property type="evidence" value="ECO:0007669"/>
    <property type="project" value="UniProtKB-SubCell"/>
</dbReference>
<dbReference type="PANTHER" id="PTHR12738">
    <property type="entry name" value="NEUROENDOCRINE PROTEIN 7B2"/>
    <property type="match status" value="1"/>
</dbReference>
<evidence type="ECO:0000256" key="7">
    <source>
        <dbReference type="ARBA" id="ARBA00023157"/>
    </source>
</evidence>
<dbReference type="GO" id="GO:0046883">
    <property type="term" value="P:regulation of hormone secretion"/>
    <property type="evidence" value="ECO:0007669"/>
    <property type="project" value="TreeGrafter"/>
</dbReference>
<dbReference type="AlphaFoldDB" id="A0A1A9WTY6"/>
<dbReference type="Pfam" id="PF05281">
    <property type="entry name" value="Secretogranin_V"/>
    <property type="match status" value="1"/>
</dbReference>
<evidence type="ECO:0000256" key="4">
    <source>
        <dbReference type="ARBA" id="ARBA00022448"/>
    </source>
</evidence>
<dbReference type="InterPro" id="IPR007945">
    <property type="entry name" value="Secretogranin_V"/>
</dbReference>
<keyword evidence="8" id="KW-0143">Chaperone</keyword>
<comment type="subcellular location">
    <subcellularLocation>
        <location evidence="1">Secreted</location>
    </subcellularLocation>
</comment>
<dbReference type="STRING" id="37001.A0A1A9WTY6"/>
<name>A0A1A9WTY6_9MUSC</name>
<evidence type="ECO:0000313" key="10">
    <source>
        <dbReference type="Proteomes" id="UP000091820"/>
    </source>
</evidence>